<comment type="similarity">
    <text evidence="4">Belongs to the krueppel C2H2-type zinc-finger protein family.</text>
</comment>
<evidence type="ECO:0000256" key="10">
    <source>
        <dbReference type="ARBA" id="ARBA00022771"/>
    </source>
</evidence>
<dbReference type="Gene3D" id="3.30.160.60">
    <property type="entry name" value="Classic Zinc Finger"/>
    <property type="match status" value="4"/>
</dbReference>
<comment type="pathway">
    <text evidence="3">Protein modification; protein ubiquitination.</text>
</comment>
<dbReference type="PANTHER" id="PTHR24406">
    <property type="entry name" value="TRANSCRIPTIONAL REPRESSOR CTCFL-RELATED"/>
    <property type="match status" value="1"/>
</dbReference>
<evidence type="ECO:0000256" key="12">
    <source>
        <dbReference type="ARBA" id="ARBA00022833"/>
    </source>
</evidence>
<dbReference type="Pfam" id="PF00096">
    <property type="entry name" value="zf-C2H2"/>
    <property type="match status" value="2"/>
</dbReference>
<comment type="catalytic activity">
    <reaction evidence="1">
        <text>S-ubiquitinyl-[E2 ubiquitin-conjugating enzyme]-L-cysteine + [acceptor protein]-L-lysine = [E2 ubiquitin-conjugating enzyme]-L-cysteine + N(6)-ubiquitinyl-[acceptor protein]-L-lysine.</text>
        <dbReference type="EC" id="2.3.2.27"/>
    </reaction>
</comment>
<evidence type="ECO:0000256" key="2">
    <source>
        <dbReference type="ARBA" id="ARBA00004123"/>
    </source>
</evidence>
<organism evidence="22 23">
    <name type="scientific">Etheostoma spectabile</name>
    <name type="common">orangethroat darter</name>
    <dbReference type="NCBI Taxonomy" id="54343"/>
    <lineage>
        <taxon>Eukaryota</taxon>
        <taxon>Metazoa</taxon>
        <taxon>Chordata</taxon>
        <taxon>Craniata</taxon>
        <taxon>Vertebrata</taxon>
        <taxon>Euteleostomi</taxon>
        <taxon>Actinopterygii</taxon>
        <taxon>Neopterygii</taxon>
        <taxon>Teleostei</taxon>
        <taxon>Neoteleostei</taxon>
        <taxon>Acanthomorphata</taxon>
        <taxon>Eupercaria</taxon>
        <taxon>Perciformes</taxon>
        <taxon>Percoidei</taxon>
        <taxon>Percidae</taxon>
        <taxon>Etheostomatinae</taxon>
        <taxon>Etheostoma</taxon>
    </lineage>
</organism>
<feature type="domain" description="C2H2-type" evidence="21">
    <location>
        <begin position="374"/>
        <end position="401"/>
    </location>
</feature>
<feature type="compositionally biased region" description="Acidic residues" evidence="20">
    <location>
        <begin position="89"/>
        <end position="99"/>
    </location>
</feature>
<feature type="compositionally biased region" description="Basic and acidic residues" evidence="20">
    <location>
        <begin position="818"/>
        <end position="827"/>
    </location>
</feature>
<proteinExistence type="inferred from homology"/>
<evidence type="ECO:0000256" key="17">
    <source>
        <dbReference type="ARBA" id="ARBA00077489"/>
    </source>
</evidence>
<evidence type="ECO:0000256" key="13">
    <source>
        <dbReference type="ARBA" id="ARBA00023242"/>
    </source>
</evidence>
<dbReference type="GO" id="GO:0060255">
    <property type="term" value="P:regulation of macromolecule metabolic process"/>
    <property type="evidence" value="ECO:0007669"/>
    <property type="project" value="UniProtKB-ARBA"/>
</dbReference>
<evidence type="ECO:0000256" key="20">
    <source>
        <dbReference type="SAM" id="MobiDB-lite"/>
    </source>
</evidence>
<dbReference type="InterPro" id="IPR036236">
    <property type="entry name" value="Znf_C2H2_sf"/>
</dbReference>
<dbReference type="AlphaFoldDB" id="A0A5J5DNC9"/>
<keyword evidence="13" id="KW-0539">Nucleus</keyword>
<gene>
    <name evidence="22" type="ORF">FQN60_011960</name>
</gene>
<dbReference type="InterPro" id="IPR050888">
    <property type="entry name" value="ZnF_C2H2-type_TF"/>
</dbReference>
<evidence type="ECO:0000256" key="4">
    <source>
        <dbReference type="ARBA" id="ARBA00006991"/>
    </source>
</evidence>
<evidence type="ECO:0000256" key="18">
    <source>
        <dbReference type="ARBA" id="ARBA00079395"/>
    </source>
</evidence>
<keyword evidence="6" id="KW-0597">Phosphoprotein</keyword>
<evidence type="ECO:0000256" key="1">
    <source>
        <dbReference type="ARBA" id="ARBA00000900"/>
    </source>
</evidence>
<feature type="domain" description="C2H2-type" evidence="21">
    <location>
        <begin position="344"/>
        <end position="373"/>
    </location>
</feature>
<evidence type="ECO:0000256" key="7">
    <source>
        <dbReference type="ARBA" id="ARBA00022679"/>
    </source>
</evidence>
<evidence type="ECO:0000256" key="14">
    <source>
        <dbReference type="ARBA" id="ARBA00054990"/>
    </source>
</evidence>
<feature type="domain" description="C2H2-type" evidence="21">
    <location>
        <begin position="432"/>
        <end position="455"/>
    </location>
</feature>
<dbReference type="GO" id="GO:0005634">
    <property type="term" value="C:nucleus"/>
    <property type="evidence" value="ECO:0007669"/>
    <property type="project" value="UniProtKB-SubCell"/>
</dbReference>
<dbReference type="GO" id="GO:0080090">
    <property type="term" value="P:regulation of primary metabolic process"/>
    <property type="evidence" value="ECO:0007669"/>
    <property type="project" value="UniProtKB-ARBA"/>
</dbReference>
<keyword evidence="10 19" id="KW-0863">Zinc-finger</keyword>
<feature type="non-terminal residue" evidence="22">
    <location>
        <position position="848"/>
    </location>
</feature>
<keyword evidence="7" id="KW-0808">Transferase</keyword>
<keyword evidence="12" id="KW-0862">Zinc</keyword>
<evidence type="ECO:0000256" key="3">
    <source>
        <dbReference type="ARBA" id="ARBA00004906"/>
    </source>
</evidence>
<dbReference type="SMART" id="SM00355">
    <property type="entry name" value="ZnF_C2H2"/>
    <property type="match status" value="5"/>
</dbReference>
<evidence type="ECO:0000313" key="23">
    <source>
        <dbReference type="Proteomes" id="UP000327493"/>
    </source>
</evidence>
<keyword evidence="9" id="KW-0677">Repeat</keyword>
<dbReference type="PROSITE" id="PS50157">
    <property type="entry name" value="ZINC_FINGER_C2H2_2"/>
    <property type="match status" value="4"/>
</dbReference>
<keyword evidence="11" id="KW-0833">Ubl conjugation pathway</keyword>
<name>A0A5J5DNC9_9PERO</name>
<dbReference type="GO" id="GO:0061630">
    <property type="term" value="F:ubiquitin protein ligase activity"/>
    <property type="evidence" value="ECO:0007669"/>
    <property type="project" value="UniProtKB-EC"/>
</dbReference>
<dbReference type="FunFam" id="3.30.160.60:FF:000183">
    <property type="entry name" value="E3 ubiquitin-protein ligase ZFP91"/>
    <property type="match status" value="1"/>
</dbReference>
<comment type="function">
    <text evidence="14">Atypical E3 ubiquitin-protein ligase that mediates 'Lys-63'-linked ubiquitination of MAP3K14/NIK, leading to stabilize and activate MAP3K14/NIK. It thereby acts as an activator of the non-canonical NF-kappa-B2/NFKB2 pathway. May also play an important role in cell proliferation and/or anti-apoptosis.</text>
</comment>
<reference evidence="22 23" key="1">
    <citation type="submission" date="2019-08" db="EMBL/GenBank/DDBJ databases">
        <title>A chromosome-level genome assembly, high-density linkage maps, and genome scans reveal the genomic architecture of hybrid incompatibilities underlying speciation via character displacement in darters (Percidae: Etheostominae).</title>
        <authorList>
            <person name="Moran R.L."/>
            <person name="Catchen J.M."/>
            <person name="Fuller R.C."/>
        </authorList>
    </citation>
    <scope>NUCLEOTIDE SEQUENCE [LARGE SCALE GENOMIC DNA]</scope>
    <source>
        <strain evidence="22">EspeVRDwgs_2016</strain>
        <tissue evidence="22">Muscle</tissue>
    </source>
</reference>
<evidence type="ECO:0000256" key="8">
    <source>
        <dbReference type="ARBA" id="ARBA00022723"/>
    </source>
</evidence>
<keyword evidence="8" id="KW-0479">Metal-binding</keyword>
<evidence type="ECO:0000256" key="9">
    <source>
        <dbReference type="ARBA" id="ARBA00022737"/>
    </source>
</evidence>
<comment type="subcellular location">
    <subcellularLocation>
        <location evidence="2">Nucleus</location>
    </subcellularLocation>
</comment>
<feature type="region of interest" description="Disordered" evidence="20">
    <location>
        <begin position="791"/>
        <end position="827"/>
    </location>
</feature>
<dbReference type="PROSITE" id="PS00028">
    <property type="entry name" value="ZINC_FINGER_C2H2_1"/>
    <property type="match status" value="4"/>
</dbReference>
<evidence type="ECO:0000256" key="19">
    <source>
        <dbReference type="PROSITE-ProRule" id="PRU00042"/>
    </source>
</evidence>
<sequence>MEPVDDRTGGVNKGKEPVEDKAAEETPTTSTTVTPRRGLRERGACRPRTSVSASIPDVNGATSSPQSSGRVLRDRSTRAVPAWLKDTKSDDEDEEDEPSPDTGATKRRKVSNSRRKKISESAGLAETAGGVAGESLQGTDSEDPKKPATDAQALPSRRAPAQTRAKPLSGRGVRGSAKPVCKTEPGMENPAAVEGEIQNDIKKKVEESEDVADPLYGDEDPPFRDDPNDLSYQPQSQRQKEKKEKEKTPKKEKEVADIKIEGLDNLETLEEEVKLEEEIVEDPDGPRKRGRRKKDDKTPRLPKRRKKPPVQYVRCEMEGCGTVLAHPRYLQHHIKYQHLLKKKYVCPHPSCGRLFRLQKQLLRHAKHHTDQRDYICEFCARAFKSSHNLAVHRMIHTGEKPLQCEICGFTCRQKASLNWHMKKHDADATYQFACSICGKKFEKKDCVVAHKAKSHPEVLIAEALAANAGALITSPASLLELPGNPMQAEVTSLDMSQIGQGGQMDQLSNEGQVAQVSQMGHVTQQVSHQVVLLGQDQSLHTMQVPVTIALSPIDPPSPADNQQQTHLQLQMPVQFVQAAQQPQQPQIQQLTLHSSSVLTQHQPQLHPLQSYSSQQQSQGQTQILQMTFQSVSQSQTHIQQIPILATSQQLQTLHTASLSSPLLSPSQPQSLNPASTNGDSLILDNPALSSTSPSASSLVQTEVMGEEGVVWEQTEHGEVHSDSTERHGEQTLMWMTISVSLEVTVMSKLAFDPKPASPIFPVRREGGGSLLEVRESREGAGRVDSQAAKDAGLWACGDDEDGSGSSSSGSDSLEVEPDSSKKLRDFLAADATSPISLTELENSKGETE</sequence>
<accession>A0A5J5DNC9</accession>
<evidence type="ECO:0000259" key="21">
    <source>
        <dbReference type="PROSITE" id="PS50157"/>
    </source>
</evidence>
<comment type="caution">
    <text evidence="22">The sequence shown here is derived from an EMBL/GenBank/DDBJ whole genome shotgun (WGS) entry which is preliminary data.</text>
</comment>
<evidence type="ECO:0000256" key="15">
    <source>
        <dbReference type="ARBA" id="ARBA00065249"/>
    </source>
</evidence>
<comment type="subunit">
    <text evidence="15">Interacts with MAP3K14/NIK.</text>
</comment>
<feature type="compositionally biased region" description="Basic and acidic residues" evidence="20">
    <location>
        <begin position="1"/>
        <end position="24"/>
    </location>
</feature>
<dbReference type="GO" id="GO:0008270">
    <property type="term" value="F:zinc ion binding"/>
    <property type="evidence" value="ECO:0007669"/>
    <property type="project" value="UniProtKB-KW"/>
</dbReference>
<dbReference type="EC" id="2.3.2.27" evidence="5"/>
<dbReference type="InterPro" id="IPR013087">
    <property type="entry name" value="Znf_C2H2_type"/>
</dbReference>
<dbReference type="Proteomes" id="UP000327493">
    <property type="component" value="Chromosome 2"/>
</dbReference>
<evidence type="ECO:0000313" key="22">
    <source>
        <dbReference type="EMBL" id="KAA8594825.1"/>
    </source>
</evidence>
<evidence type="ECO:0000256" key="6">
    <source>
        <dbReference type="ARBA" id="ARBA00022553"/>
    </source>
</evidence>
<feature type="compositionally biased region" description="Acidic residues" evidence="20">
    <location>
        <begin position="207"/>
        <end position="220"/>
    </location>
</feature>
<feature type="compositionally biased region" description="Polar residues" evidence="20">
    <location>
        <begin position="60"/>
        <end position="69"/>
    </location>
</feature>
<evidence type="ECO:0000256" key="11">
    <source>
        <dbReference type="ARBA" id="ARBA00022786"/>
    </source>
</evidence>
<feature type="region of interest" description="Disordered" evidence="20">
    <location>
        <begin position="1"/>
        <end position="255"/>
    </location>
</feature>
<feature type="region of interest" description="Disordered" evidence="20">
    <location>
        <begin position="277"/>
        <end position="309"/>
    </location>
</feature>
<feature type="compositionally biased region" description="Basic residues" evidence="20">
    <location>
        <begin position="105"/>
        <end position="117"/>
    </location>
</feature>
<feature type="compositionally biased region" description="Low complexity" evidence="20">
    <location>
        <begin position="659"/>
        <end position="675"/>
    </location>
</feature>
<keyword evidence="23" id="KW-1185">Reference proteome</keyword>
<dbReference type="FunFam" id="3.30.160.60:FF:000356">
    <property type="entry name" value="E3 ubiquitin-protein ligase ZFP91"/>
    <property type="match status" value="1"/>
</dbReference>
<feature type="compositionally biased region" description="Low complexity" evidence="20">
    <location>
        <begin position="26"/>
        <end position="35"/>
    </location>
</feature>
<feature type="region of interest" description="Disordered" evidence="20">
    <location>
        <begin position="659"/>
        <end position="679"/>
    </location>
</feature>
<feature type="compositionally biased region" description="Basic and acidic residues" evidence="20">
    <location>
        <begin position="238"/>
        <end position="255"/>
    </location>
</feature>
<dbReference type="SUPFAM" id="SSF57667">
    <property type="entry name" value="beta-beta-alpha zinc fingers"/>
    <property type="match status" value="3"/>
</dbReference>
<dbReference type="EMBL" id="VOFY01000002">
    <property type="protein sequence ID" value="KAA8594825.1"/>
    <property type="molecule type" value="Genomic_DNA"/>
</dbReference>
<feature type="compositionally biased region" description="Low complexity" evidence="20">
    <location>
        <begin position="803"/>
        <end position="812"/>
    </location>
</feature>
<feature type="domain" description="C2H2-type" evidence="21">
    <location>
        <begin position="402"/>
        <end position="429"/>
    </location>
</feature>
<evidence type="ECO:0000256" key="5">
    <source>
        <dbReference type="ARBA" id="ARBA00012483"/>
    </source>
</evidence>
<evidence type="ECO:0000256" key="16">
    <source>
        <dbReference type="ARBA" id="ARBA00071305"/>
    </source>
</evidence>
<protein>
    <recommendedName>
        <fullName evidence="16">E3 ubiquitin-protein ligase ZFP91</fullName>
        <ecNumber evidence="5">2.3.2.27</ecNumber>
    </recommendedName>
    <alternativeName>
        <fullName evidence="17">RING-type E3 ubiquitin transferase ZFP91</fullName>
    </alternativeName>
    <alternativeName>
        <fullName evidence="18">Zinc finger protein 91 homolog</fullName>
    </alternativeName>
</protein>